<proteinExistence type="predicted"/>
<dbReference type="Proteomes" id="UP000248764">
    <property type="component" value="Unassembled WGS sequence"/>
</dbReference>
<reference evidence="1 2" key="1">
    <citation type="submission" date="2018-01" db="EMBL/GenBank/DDBJ databases">
        <title>Draft genome sequence of Jiangella sp. GTF31.</title>
        <authorList>
            <person name="Sahin N."/>
            <person name="Ay H."/>
            <person name="Saygin H."/>
        </authorList>
    </citation>
    <scope>NUCLEOTIDE SEQUENCE [LARGE SCALE GENOMIC DNA]</scope>
    <source>
        <strain evidence="1 2">GTF31</strain>
    </source>
</reference>
<evidence type="ECO:0000313" key="2">
    <source>
        <dbReference type="Proteomes" id="UP000248764"/>
    </source>
</evidence>
<evidence type="ECO:0000313" key="1">
    <source>
        <dbReference type="EMBL" id="PZF83558.1"/>
    </source>
</evidence>
<organism evidence="1 2">
    <name type="scientific">Jiangella anatolica</name>
    <dbReference type="NCBI Taxonomy" id="2670374"/>
    <lineage>
        <taxon>Bacteria</taxon>
        <taxon>Bacillati</taxon>
        <taxon>Actinomycetota</taxon>
        <taxon>Actinomycetes</taxon>
        <taxon>Jiangellales</taxon>
        <taxon>Jiangellaceae</taxon>
        <taxon>Jiangella</taxon>
    </lineage>
</organism>
<dbReference type="AlphaFoldDB" id="A0A2W2BU50"/>
<gene>
    <name evidence="1" type="ORF">C1I92_12365</name>
</gene>
<accession>A0A2W2BU50</accession>
<keyword evidence="2" id="KW-1185">Reference proteome</keyword>
<dbReference type="EMBL" id="POTW01000024">
    <property type="protein sequence ID" value="PZF83558.1"/>
    <property type="molecule type" value="Genomic_DNA"/>
</dbReference>
<sequence>MTGLLDAWLDLDRTSAPLFGEVRSRAAGVARAADAARVGGLATQVVSHADAGATAAERELAGLAGVFAAETRSLVELLTGAPCVVTPSMLGSGPAALVAGFAGGPGHDYVADLVADAAVDERQPSEVAERAPVVNTIPLSVAAGLRAEFGDEVGDELLAMVCHARGHAVQLHGPDVPDEALMARVSWKKDPMGRTDAKNSWRRDPDGTVTTKHGIGHIAGKFTTVEAMIKPLKALLAHTGGTLDGLHDYLTDQADAGRVRIFVPADVAGLEPGDATGFRGSGTGTTLTARHWRSARGDAMQTGGGPMPIVRTDQIAEGEDPGAAMIFRRTDLGTWALVTCYPTEVADEKFIRLRSTTS</sequence>
<comment type="caution">
    <text evidence="1">The sequence shown here is derived from an EMBL/GenBank/DDBJ whole genome shotgun (WGS) entry which is preliminary data.</text>
</comment>
<name>A0A2W2BU50_9ACTN</name>
<protein>
    <submittedName>
        <fullName evidence="1">Uncharacterized protein</fullName>
    </submittedName>
</protein>